<name>A0A7J6FXQ6_CANSA</name>
<dbReference type="SUPFAM" id="SSF53335">
    <property type="entry name" value="S-adenosyl-L-methionine-dependent methyltransferases"/>
    <property type="match status" value="1"/>
</dbReference>
<sequence length="453" mass="50909">MAESVPPHDQYIDGVATRRPTTHTQSKAEILIEVPNVHSSKNGEHSLPLLRLSFCLRPYLKQVFFTLQSQSQLYMAQIDSRNSNIFQLIRSHQLDFLKKLLGYLLLRRFVRFFTVSASIATPQSQTTTTNSICFTYVWSQKTKSQVGVQSLVYGYVSFKSKKEAEAALISVQGKVLALFIIPLDSISRGFHNLFEVCSEEMVIGGCMVLTILGSVLNNNPKHILEIEGIIEEKSVDNFNVPMYSPTAKEVREVIEEEGSFWLEKLEVYEIAWDDDTNNINNNIDDDDIIDHKLLNRGKFVCGYMRAVMEPMSKQFGESVMDDLFHRFTQKVIQSLANENWNHTPSLNPRSGAKVSESELESGFRAGSRSKSRSRPKGPESKVQVLIEVWGQVWSQSRARSGSELRYGVGSGPGPGLRLGLGLSLGQDLWSKVRGPVTGVRSWVRGYVKAGFGF</sequence>
<feature type="region of interest" description="Disordered" evidence="1">
    <location>
        <begin position="1"/>
        <end position="21"/>
    </location>
</feature>
<dbReference type="Pfam" id="PF03492">
    <property type="entry name" value="Methyltransf_7"/>
    <property type="match status" value="1"/>
</dbReference>
<feature type="compositionally biased region" description="Polar residues" evidence="1">
    <location>
        <begin position="339"/>
        <end position="348"/>
    </location>
</feature>
<dbReference type="InterPro" id="IPR029063">
    <property type="entry name" value="SAM-dependent_MTases_sf"/>
</dbReference>
<feature type="region of interest" description="Disordered" evidence="1">
    <location>
        <begin position="339"/>
        <end position="379"/>
    </location>
</feature>
<dbReference type="GO" id="GO:0008168">
    <property type="term" value="F:methyltransferase activity"/>
    <property type="evidence" value="ECO:0007669"/>
    <property type="project" value="InterPro"/>
</dbReference>
<proteinExistence type="predicted"/>
<dbReference type="Gene3D" id="3.40.50.150">
    <property type="entry name" value="Vaccinia Virus protein VP39"/>
    <property type="match status" value="1"/>
</dbReference>
<dbReference type="EMBL" id="JAATIP010000090">
    <property type="protein sequence ID" value="KAF4375526.1"/>
    <property type="molecule type" value="Genomic_DNA"/>
</dbReference>
<reference evidence="2 3" key="1">
    <citation type="journal article" date="2020" name="bioRxiv">
        <title>Sequence and annotation of 42 cannabis genomes reveals extensive copy number variation in cannabinoid synthesis and pathogen resistance genes.</title>
        <authorList>
            <person name="Mckernan K.J."/>
            <person name="Helbert Y."/>
            <person name="Kane L.T."/>
            <person name="Ebling H."/>
            <person name="Zhang L."/>
            <person name="Liu B."/>
            <person name="Eaton Z."/>
            <person name="Mclaughlin S."/>
            <person name="Kingan S."/>
            <person name="Baybayan P."/>
            <person name="Concepcion G."/>
            <person name="Jordan M."/>
            <person name="Riva A."/>
            <person name="Barbazuk W."/>
            <person name="Harkins T."/>
        </authorList>
    </citation>
    <scope>NUCLEOTIDE SEQUENCE [LARGE SCALE GENOMIC DNA]</scope>
    <source>
        <strain evidence="3">cv. Jamaican Lion 4</strain>
        <tissue evidence="2">Leaf</tissue>
    </source>
</reference>
<dbReference type="PANTHER" id="PTHR31009">
    <property type="entry name" value="S-ADENOSYL-L-METHIONINE:CARBOXYL METHYLTRANSFERASE FAMILY PROTEIN"/>
    <property type="match status" value="1"/>
</dbReference>
<gene>
    <name evidence="2" type="ORF">F8388_024185</name>
</gene>
<dbReference type="Proteomes" id="UP000525078">
    <property type="component" value="Unassembled WGS sequence"/>
</dbReference>
<comment type="caution">
    <text evidence="2">The sequence shown here is derived from an EMBL/GenBank/DDBJ whole genome shotgun (WGS) entry which is preliminary data.</text>
</comment>
<evidence type="ECO:0000313" key="3">
    <source>
        <dbReference type="Proteomes" id="UP000525078"/>
    </source>
</evidence>
<dbReference type="InterPro" id="IPR005299">
    <property type="entry name" value="MeTrfase_7"/>
</dbReference>
<protein>
    <submittedName>
        <fullName evidence="2">Uncharacterized protein</fullName>
    </submittedName>
</protein>
<accession>A0A7J6FXQ6</accession>
<evidence type="ECO:0000256" key="1">
    <source>
        <dbReference type="SAM" id="MobiDB-lite"/>
    </source>
</evidence>
<evidence type="ECO:0000313" key="2">
    <source>
        <dbReference type="EMBL" id="KAF4375526.1"/>
    </source>
</evidence>
<organism evidence="2 3">
    <name type="scientific">Cannabis sativa</name>
    <name type="common">Hemp</name>
    <name type="synonym">Marijuana</name>
    <dbReference type="NCBI Taxonomy" id="3483"/>
    <lineage>
        <taxon>Eukaryota</taxon>
        <taxon>Viridiplantae</taxon>
        <taxon>Streptophyta</taxon>
        <taxon>Embryophyta</taxon>
        <taxon>Tracheophyta</taxon>
        <taxon>Spermatophyta</taxon>
        <taxon>Magnoliopsida</taxon>
        <taxon>eudicotyledons</taxon>
        <taxon>Gunneridae</taxon>
        <taxon>Pentapetalae</taxon>
        <taxon>rosids</taxon>
        <taxon>fabids</taxon>
        <taxon>Rosales</taxon>
        <taxon>Cannabaceae</taxon>
        <taxon>Cannabis</taxon>
    </lineage>
</organism>
<dbReference type="AlphaFoldDB" id="A0A7J6FXQ6"/>